<dbReference type="RefSeq" id="WP_010767343.1">
    <property type="nucleotide sequence ID" value="NZ_ASWE01000004.1"/>
</dbReference>
<dbReference type="EMBL" id="AJAT01000009">
    <property type="protein sequence ID" value="EOL47139.1"/>
    <property type="molecule type" value="Genomic_DNA"/>
</dbReference>
<reference evidence="1 2" key="1">
    <citation type="submission" date="2013-02" db="EMBL/GenBank/DDBJ databases">
        <title>The Genome Sequence of Enterococcus phoeniculicola BAA-412.</title>
        <authorList>
            <consortium name="The Broad Institute Genome Sequencing Platform"/>
            <consortium name="The Broad Institute Genome Sequencing Center for Infectious Disease"/>
            <person name="Earl A.M."/>
            <person name="Gilmore M.S."/>
            <person name="Lebreton F."/>
            <person name="Walker B."/>
            <person name="Young S.K."/>
            <person name="Zeng Q."/>
            <person name="Gargeya S."/>
            <person name="Fitzgerald M."/>
            <person name="Haas B."/>
            <person name="Abouelleil A."/>
            <person name="Alvarado L."/>
            <person name="Arachchi H.M."/>
            <person name="Berlin A.M."/>
            <person name="Chapman S.B."/>
            <person name="Dewar J."/>
            <person name="Goldberg J."/>
            <person name="Griggs A."/>
            <person name="Gujja S."/>
            <person name="Hansen M."/>
            <person name="Howarth C."/>
            <person name="Imamovic A."/>
            <person name="Larimer J."/>
            <person name="McCowan C."/>
            <person name="Murphy C."/>
            <person name="Neiman D."/>
            <person name="Pearson M."/>
            <person name="Priest M."/>
            <person name="Roberts A."/>
            <person name="Saif S."/>
            <person name="Shea T."/>
            <person name="Sisk P."/>
            <person name="Sykes S."/>
            <person name="Wortman J."/>
            <person name="Nusbaum C."/>
            <person name="Birren B."/>
        </authorList>
    </citation>
    <scope>NUCLEOTIDE SEQUENCE [LARGE SCALE GENOMIC DNA]</scope>
    <source>
        <strain evidence="1 2">ATCC BAA-412</strain>
    </source>
</reference>
<dbReference type="HOGENOM" id="CLU_1978103_0_0_9"/>
<evidence type="ECO:0008006" key="3">
    <source>
        <dbReference type="Google" id="ProtNLM"/>
    </source>
</evidence>
<keyword evidence="2" id="KW-1185">Reference proteome</keyword>
<accession>R3TZV3</accession>
<comment type="caution">
    <text evidence="1">The sequence shown here is derived from an EMBL/GenBank/DDBJ whole genome shotgun (WGS) entry which is preliminary data.</text>
</comment>
<name>R3TZV3_9ENTE</name>
<dbReference type="PATRIC" id="fig|1158610.3.peg.644"/>
<dbReference type="STRING" id="154621.RV11_GL002661"/>
<dbReference type="InterPro" id="IPR036699">
    <property type="entry name" value="YehR-like_sf"/>
</dbReference>
<protein>
    <recommendedName>
        <fullName evidence="3">Lipoprotein</fullName>
    </recommendedName>
</protein>
<dbReference type="AlphaFoldDB" id="R3TZV3"/>
<dbReference type="PROSITE" id="PS51257">
    <property type="entry name" value="PROKAR_LIPOPROTEIN"/>
    <property type="match status" value="1"/>
</dbReference>
<evidence type="ECO:0000313" key="2">
    <source>
        <dbReference type="Proteomes" id="UP000013785"/>
    </source>
</evidence>
<dbReference type="Gene3D" id="3.30.1830.10">
    <property type="entry name" value="YehR-like"/>
    <property type="match status" value="1"/>
</dbReference>
<sequence>MKKVITGVILTIGLVLVGCSSVKTEVFTQVMTGMKAEVKIGHKKDTIESMEMTIKFDNEAFGIDDKEAAQEVVDTMNKPEELEKASMDYNNKETTITFKASDKMLKDGESYTDVEKEMKDQGFKKK</sequence>
<dbReference type="SUPFAM" id="SSF160704">
    <property type="entry name" value="YehR-like"/>
    <property type="match status" value="1"/>
</dbReference>
<dbReference type="Proteomes" id="UP000013785">
    <property type="component" value="Unassembled WGS sequence"/>
</dbReference>
<proteinExistence type="predicted"/>
<evidence type="ECO:0000313" key="1">
    <source>
        <dbReference type="EMBL" id="EOL47139.1"/>
    </source>
</evidence>
<gene>
    <name evidence="1" type="ORF">UC3_00670</name>
</gene>
<organism evidence="1 2">
    <name type="scientific">Enterococcus phoeniculicola ATCC BAA-412</name>
    <dbReference type="NCBI Taxonomy" id="1158610"/>
    <lineage>
        <taxon>Bacteria</taxon>
        <taxon>Bacillati</taxon>
        <taxon>Bacillota</taxon>
        <taxon>Bacilli</taxon>
        <taxon>Lactobacillales</taxon>
        <taxon>Enterococcaceae</taxon>
        <taxon>Enterococcus</taxon>
    </lineage>
</organism>